<accession>A0A9P6HA38</accession>
<dbReference type="AlphaFoldDB" id="A0A9P6HA38"/>
<dbReference type="EMBL" id="WIUZ02000015">
    <property type="protein sequence ID" value="KAF9780887.1"/>
    <property type="molecule type" value="Genomic_DNA"/>
</dbReference>
<sequence>MSVSYGDGEAHARQNASVSRLLCAAKHQLLGAGFGGRITITLDEVDALEHDALEVLSMIRSAKNTFALVNKVSSDVLTLIPDYWEDSDRDQNLIGLTHVCRGWREIFTTRSSLWARLDCMNVDKTRTYIERSRSLPLTVRIHLSDIGGQNPVEEAFFQVVPHIGWLKTLSVTSFFMEDSRFLPAFFKHFYSRLPLLDKLTIQNFTLSNEYPPLPGEL</sequence>
<organism evidence="1 2">
    <name type="scientific">Thelephora terrestris</name>
    <dbReference type="NCBI Taxonomy" id="56493"/>
    <lineage>
        <taxon>Eukaryota</taxon>
        <taxon>Fungi</taxon>
        <taxon>Dikarya</taxon>
        <taxon>Basidiomycota</taxon>
        <taxon>Agaricomycotina</taxon>
        <taxon>Agaricomycetes</taxon>
        <taxon>Thelephorales</taxon>
        <taxon>Thelephoraceae</taxon>
        <taxon>Thelephora</taxon>
    </lineage>
</organism>
<gene>
    <name evidence="1" type="ORF">BJ322DRAFT_1128724</name>
</gene>
<comment type="caution">
    <text evidence="1">The sequence shown here is derived from an EMBL/GenBank/DDBJ whole genome shotgun (WGS) entry which is preliminary data.</text>
</comment>
<reference evidence="1" key="2">
    <citation type="submission" date="2020-11" db="EMBL/GenBank/DDBJ databases">
        <authorList>
            <consortium name="DOE Joint Genome Institute"/>
            <person name="Kuo A."/>
            <person name="Miyauchi S."/>
            <person name="Kiss E."/>
            <person name="Drula E."/>
            <person name="Kohler A."/>
            <person name="Sanchez-Garcia M."/>
            <person name="Andreopoulos B."/>
            <person name="Barry K.W."/>
            <person name="Bonito G."/>
            <person name="Buee M."/>
            <person name="Carver A."/>
            <person name="Chen C."/>
            <person name="Cichocki N."/>
            <person name="Clum A."/>
            <person name="Culley D."/>
            <person name="Crous P.W."/>
            <person name="Fauchery L."/>
            <person name="Girlanda M."/>
            <person name="Hayes R."/>
            <person name="Keri Z."/>
            <person name="Labutti K."/>
            <person name="Lipzen A."/>
            <person name="Lombard V."/>
            <person name="Magnuson J."/>
            <person name="Maillard F."/>
            <person name="Morin E."/>
            <person name="Murat C."/>
            <person name="Nolan M."/>
            <person name="Ohm R."/>
            <person name="Pangilinan J."/>
            <person name="Pereira M."/>
            <person name="Perotto S."/>
            <person name="Peter M."/>
            <person name="Riley R."/>
            <person name="Sitrit Y."/>
            <person name="Stielow B."/>
            <person name="Szollosi G."/>
            <person name="Zifcakova L."/>
            <person name="Stursova M."/>
            <person name="Spatafora J.W."/>
            <person name="Tedersoo L."/>
            <person name="Vaario L.-M."/>
            <person name="Yamada A."/>
            <person name="Yan M."/>
            <person name="Wang P."/>
            <person name="Xu J."/>
            <person name="Bruns T."/>
            <person name="Baldrian P."/>
            <person name="Vilgalys R."/>
            <person name="Henrissat B."/>
            <person name="Grigoriev I.V."/>
            <person name="Hibbett D."/>
            <person name="Nagy L.G."/>
            <person name="Martin F.M."/>
        </authorList>
    </citation>
    <scope>NUCLEOTIDE SEQUENCE</scope>
    <source>
        <strain evidence="1">UH-Tt-Lm1</strain>
    </source>
</reference>
<reference evidence="1" key="1">
    <citation type="journal article" date="2020" name="Nat. Commun.">
        <title>Large-scale genome sequencing of mycorrhizal fungi provides insights into the early evolution of symbiotic traits.</title>
        <authorList>
            <person name="Miyauchi S."/>
            <person name="Kiss E."/>
            <person name="Kuo A."/>
            <person name="Drula E."/>
            <person name="Kohler A."/>
            <person name="Sanchez-Garcia M."/>
            <person name="Morin E."/>
            <person name="Andreopoulos B."/>
            <person name="Barry K.W."/>
            <person name="Bonito G."/>
            <person name="Buee M."/>
            <person name="Carver A."/>
            <person name="Chen C."/>
            <person name="Cichocki N."/>
            <person name="Clum A."/>
            <person name="Culley D."/>
            <person name="Crous P.W."/>
            <person name="Fauchery L."/>
            <person name="Girlanda M."/>
            <person name="Hayes R.D."/>
            <person name="Keri Z."/>
            <person name="LaButti K."/>
            <person name="Lipzen A."/>
            <person name="Lombard V."/>
            <person name="Magnuson J."/>
            <person name="Maillard F."/>
            <person name="Murat C."/>
            <person name="Nolan M."/>
            <person name="Ohm R.A."/>
            <person name="Pangilinan J."/>
            <person name="Pereira M.F."/>
            <person name="Perotto S."/>
            <person name="Peter M."/>
            <person name="Pfister S."/>
            <person name="Riley R."/>
            <person name="Sitrit Y."/>
            <person name="Stielow J.B."/>
            <person name="Szollosi G."/>
            <person name="Zifcakova L."/>
            <person name="Stursova M."/>
            <person name="Spatafora J.W."/>
            <person name="Tedersoo L."/>
            <person name="Vaario L.M."/>
            <person name="Yamada A."/>
            <person name="Yan M."/>
            <person name="Wang P."/>
            <person name="Xu J."/>
            <person name="Bruns T."/>
            <person name="Baldrian P."/>
            <person name="Vilgalys R."/>
            <person name="Dunand C."/>
            <person name="Henrissat B."/>
            <person name="Grigoriev I.V."/>
            <person name="Hibbett D."/>
            <person name="Nagy L.G."/>
            <person name="Martin F.M."/>
        </authorList>
    </citation>
    <scope>NUCLEOTIDE SEQUENCE</scope>
    <source>
        <strain evidence="1">UH-Tt-Lm1</strain>
    </source>
</reference>
<proteinExistence type="predicted"/>
<dbReference type="Proteomes" id="UP000736335">
    <property type="component" value="Unassembled WGS sequence"/>
</dbReference>
<evidence type="ECO:0000313" key="1">
    <source>
        <dbReference type="EMBL" id="KAF9780887.1"/>
    </source>
</evidence>
<name>A0A9P6HA38_9AGAM</name>
<dbReference type="OrthoDB" id="2884925at2759"/>
<protein>
    <recommendedName>
        <fullName evidence="3">F-box domain-containing protein</fullName>
    </recommendedName>
</protein>
<evidence type="ECO:0000313" key="2">
    <source>
        <dbReference type="Proteomes" id="UP000736335"/>
    </source>
</evidence>
<evidence type="ECO:0008006" key="3">
    <source>
        <dbReference type="Google" id="ProtNLM"/>
    </source>
</evidence>
<keyword evidence="2" id="KW-1185">Reference proteome</keyword>
<feature type="non-terminal residue" evidence="1">
    <location>
        <position position="217"/>
    </location>
</feature>